<feature type="non-terminal residue" evidence="4">
    <location>
        <position position="299"/>
    </location>
</feature>
<feature type="compositionally biased region" description="Basic and acidic residues" evidence="2">
    <location>
        <begin position="76"/>
        <end position="102"/>
    </location>
</feature>
<dbReference type="SMART" id="SM00398">
    <property type="entry name" value="HMG"/>
    <property type="match status" value="1"/>
</dbReference>
<dbReference type="GeneID" id="81405028"/>
<dbReference type="CDD" id="cd00084">
    <property type="entry name" value="HMG-box_SF"/>
    <property type="match status" value="1"/>
</dbReference>
<accession>A0A9W9H1D0</accession>
<dbReference type="OrthoDB" id="1919336at2759"/>
<evidence type="ECO:0000313" key="5">
    <source>
        <dbReference type="Proteomes" id="UP001149079"/>
    </source>
</evidence>
<reference evidence="4" key="2">
    <citation type="journal article" date="2023" name="IMA Fungus">
        <title>Comparative genomic study of the Penicillium genus elucidates a diverse pangenome and 15 lateral gene transfer events.</title>
        <authorList>
            <person name="Petersen C."/>
            <person name="Sorensen T."/>
            <person name="Nielsen M.R."/>
            <person name="Sondergaard T.E."/>
            <person name="Sorensen J.L."/>
            <person name="Fitzpatrick D.A."/>
            <person name="Frisvad J.C."/>
            <person name="Nielsen K.L."/>
        </authorList>
    </citation>
    <scope>NUCLEOTIDE SEQUENCE</scope>
    <source>
        <strain evidence="4">IBT 22155</strain>
    </source>
</reference>
<keyword evidence="1" id="KW-0238">DNA-binding</keyword>
<keyword evidence="1" id="KW-0539">Nucleus</keyword>
<reference evidence="4" key="1">
    <citation type="submission" date="2022-11" db="EMBL/GenBank/DDBJ databases">
        <authorList>
            <person name="Petersen C."/>
        </authorList>
    </citation>
    <scope>NUCLEOTIDE SEQUENCE</scope>
    <source>
        <strain evidence="4">IBT 22155</strain>
    </source>
</reference>
<dbReference type="Pfam" id="PF00505">
    <property type="entry name" value="HMG_box"/>
    <property type="match status" value="1"/>
</dbReference>
<feature type="DNA-binding region" description="HMG box" evidence="1">
    <location>
        <begin position="219"/>
        <end position="285"/>
    </location>
</feature>
<evidence type="ECO:0000259" key="3">
    <source>
        <dbReference type="PROSITE" id="PS50118"/>
    </source>
</evidence>
<protein>
    <submittedName>
        <fullName evidence="4">Transcriptional regulator family: HMG</fullName>
    </submittedName>
</protein>
<dbReference type="Proteomes" id="UP001149079">
    <property type="component" value="Unassembled WGS sequence"/>
</dbReference>
<evidence type="ECO:0000256" key="2">
    <source>
        <dbReference type="SAM" id="MobiDB-lite"/>
    </source>
</evidence>
<comment type="caution">
    <text evidence="4">The sequence shown here is derived from an EMBL/GenBank/DDBJ whole genome shotgun (WGS) entry which is preliminary data.</text>
</comment>
<gene>
    <name evidence="4" type="ORF">N7515_005114</name>
</gene>
<dbReference type="SUPFAM" id="SSF47095">
    <property type="entry name" value="HMG-box"/>
    <property type="match status" value="2"/>
</dbReference>
<dbReference type="RefSeq" id="XP_056522808.1">
    <property type="nucleotide sequence ID" value="XM_056665858.1"/>
</dbReference>
<evidence type="ECO:0000256" key="1">
    <source>
        <dbReference type="PROSITE-ProRule" id="PRU00267"/>
    </source>
</evidence>
<dbReference type="InterPro" id="IPR009071">
    <property type="entry name" value="HMG_box_dom"/>
</dbReference>
<proteinExistence type="predicted"/>
<organism evidence="4 5">
    <name type="scientific">Penicillium bovifimosum</name>
    <dbReference type="NCBI Taxonomy" id="126998"/>
    <lineage>
        <taxon>Eukaryota</taxon>
        <taxon>Fungi</taxon>
        <taxon>Dikarya</taxon>
        <taxon>Ascomycota</taxon>
        <taxon>Pezizomycotina</taxon>
        <taxon>Eurotiomycetes</taxon>
        <taxon>Eurotiomycetidae</taxon>
        <taxon>Eurotiales</taxon>
        <taxon>Aspergillaceae</taxon>
        <taxon>Penicillium</taxon>
    </lineage>
</organism>
<dbReference type="GO" id="GO:0003677">
    <property type="term" value="F:DNA binding"/>
    <property type="evidence" value="ECO:0007669"/>
    <property type="project" value="UniProtKB-UniRule"/>
</dbReference>
<dbReference type="EMBL" id="JAPQKL010000004">
    <property type="protein sequence ID" value="KAJ5135836.1"/>
    <property type="molecule type" value="Genomic_DNA"/>
</dbReference>
<sequence length="299" mass="33339">GSSGGFLRTLHVGALPRPTGAIGLHNQLRHICLTGNARPVRLQAPAIPSIQWMAQSNSFATASADPETAKASKTKKSSDKTKNNKKKPLTEAQKEKKKDQKHKAEIAELKKTALTPPKKLPASFFSLAFAEKYSAIKDSSLDPKEAFKAVVAQAKSLSAEDEERLKTQAKANTAANAAAYESWLRSYTPLQIKEANAARRTLSRLVKKDYRPLKDDRLVRHPASAYSYYLKEFLSASEHQGKPVNETFKDAAKAWNALTQSEKNRYNELFAEDLARYEKEHQEVYGVPTRKQTQTRAQL</sequence>
<name>A0A9W9H1D0_9EURO</name>
<keyword evidence="5" id="KW-1185">Reference proteome</keyword>
<evidence type="ECO:0000313" key="4">
    <source>
        <dbReference type="EMBL" id="KAJ5135836.1"/>
    </source>
</evidence>
<dbReference type="PROSITE" id="PS50118">
    <property type="entry name" value="HMG_BOX_2"/>
    <property type="match status" value="1"/>
</dbReference>
<dbReference type="AlphaFoldDB" id="A0A9W9H1D0"/>
<feature type="domain" description="HMG box" evidence="3">
    <location>
        <begin position="219"/>
        <end position="285"/>
    </location>
</feature>
<dbReference type="InterPro" id="IPR036910">
    <property type="entry name" value="HMG_box_dom_sf"/>
</dbReference>
<dbReference type="GO" id="GO:0005634">
    <property type="term" value="C:nucleus"/>
    <property type="evidence" value="ECO:0007669"/>
    <property type="project" value="UniProtKB-UniRule"/>
</dbReference>
<dbReference type="Gene3D" id="1.10.30.10">
    <property type="entry name" value="High mobility group box domain"/>
    <property type="match status" value="2"/>
</dbReference>
<feature type="region of interest" description="Disordered" evidence="2">
    <location>
        <begin position="61"/>
        <end position="102"/>
    </location>
</feature>